<evidence type="ECO:0000313" key="4">
    <source>
        <dbReference type="Proteomes" id="UP000440304"/>
    </source>
</evidence>
<dbReference type="Gene3D" id="2.40.128.130">
    <property type="entry name" value="Autotransporter beta-domain"/>
    <property type="match status" value="1"/>
</dbReference>
<dbReference type="InterPro" id="IPR011050">
    <property type="entry name" value="Pectin_lyase_fold/virulence"/>
</dbReference>
<dbReference type="InterPro" id="IPR006315">
    <property type="entry name" value="OM_autotransptr_brl_dom"/>
</dbReference>
<dbReference type="Pfam" id="PF03797">
    <property type="entry name" value="Autotransporter"/>
    <property type="match status" value="1"/>
</dbReference>
<reference evidence="3 4" key="1">
    <citation type="submission" date="2019-12" db="EMBL/GenBank/DDBJ databases">
        <title>Shinella granuli gen. nov., sp. nov., and proposal of the reclassification of Zoogloea ramigera ATCC 19623 as Shinella zoogloeoides sp. nov.</title>
        <authorList>
            <person name="Gao J."/>
        </authorList>
    </citation>
    <scope>NUCLEOTIDE SEQUENCE [LARGE SCALE GENOMIC DNA]</scope>
    <source>
        <strain evidence="3 4">DSM 287</strain>
    </source>
</reference>
<dbReference type="InterPro" id="IPR030895">
    <property type="entry name" value="T5SS_PEPC_rpt"/>
</dbReference>
<proteinExistence type="predicted"/>
<dbReference type="NCBIfam" id="TIGR02601">
    <property type="entry name" value="autotrns_rpt"/>
    <property type="match status" value="1"/>
</dbReference>
<accession>A0A6N8TN85</accession>
<organism evidence="3 4">
    <name type="scientific">Shinella zoogloeoides</name>
    <name type="common">Crabtreella saccharophila</name>
    <dbReference type="NCBI Taxonomy" id="352475"/>
    <lineage>
        <taxon>Bacteria</taxon>
        <taxon>Pseudomonadati</taxon>
        <taxon>Pseudomonadota</taxon>
        <taxon>Alphaproteobacteria</taxon>
        <taxon>Hyphomicrobiales</taxon>
        <taxon>Rhizobiaceae</taxon>
        <taxon>Shinella</taxon>
    </lineage>
</organism>
<dbReference type="NCBIfam" id="TIGR04393">
    <property type="entry name" value="rpt_T5SS_PEPC"/>
    <property type="match status" value="4"/>
</dbReference>
<dbReference type="InterPro" id="IPR005546">
    <property type="entry name" value="Autotransporte_beta"/>
</dbReference>
<dbReference type="AlphaFoldDB" id="A0A6N8TN85"/>
<dbReference type="InterPro" id="IPR013425">
    <property type="entry name" value="Autotrns_rpt"/>
</dbReference>
<dbReference type="EMBL" id="WUML01000025">
    <property type="protein sequence ID" value="MXO02600.1"/>
    <property type="molecule type" value="Genomic_DNA"/>
</dbReference>
<dbReference type="NCBIfam" id="TIGR01414">
    <property type="entry name" value="autotrans_barl"/>
    <property type="match status" value="1"/>
</dbReference>
<dbReference type="Pfam" id="PF12951">
    <property type="entry name" value="PATR"/>
    <property type="match status" value="2"/>
</dbReference>
<dbReference type="OrthoDB" id="9804931at2"/>
<dbReference type="Proteomes" id="UP000440304">
    <property type="component" value="Unassembled WGS sequence"/>
</dbReference>
<dbReference type="PROSITE" id="PS51208">
    <property type="entry name" value="AUTOTRANSPORTER"/>
    <property type="match status" value="1"/>
</dbReference>
<keyword evidence="1" id="KW-0732">Signal</keyword>
<gene>
    <name evidence="3" type="ORF">GR156_19985</name>
</gene>
<feature type="domain" description="Autotransporter" evidence="2">
    <location>
        <begin position="772"/>
        <end position="1053"/>
    </location>
</feature>
<evidence type="ECO:0000313" key="3">
    <source>
        <dbReference type="EMBL" id="MXO02600.1"/>
    </source>
</evidence>
<dbReference type="GO" id="GO:0019867">
    <property type="term" value="C:outer membrane"/>
    <property type="evidence" value="ECO:0007669"/>
    <property type="project" value="InterPro"/>
</dbReference>
<dbReference type="SUPFAM" id="SSF51126">
    <property type="entry name" value="Pectin lyase-like"/>
    <property type="match status" value="1"/>
</dbReference>
<evidence type="ECO:0000256" key="1">
    <source>
        <dbReference type="ARBA" id="ARBA00022729"/>
    </source>
</evidence>
<comment type="caution">
    <text evidence="3">The sequence shown here is derived from an EMBL/GenBank/DDBJ whole genome shotgun (WGS) entry which is preliminary data.</text>
</comment>
<dbReference type="RefSeq" id="WP_160787850.1">
    <property type="nucleotide sequence ID" value="NZ_WUML01000025.1"/>
</dbReference>
<name>A0A6N8TN85_SHIZO</name>
<feature type="non-terminal residue" evidence="3">
    <location>
        <position position="1"/>
    </location>
</feature>
<evidence type="ECO:0000259" key="2">
    <source>
        <dbReference type="PROSITE" id="PS51208"/>
    </source>
</evidence>
<dbReference type="InterPro" id="IPR036709">
    <property type="entry name" value="Autotransporte_beta_dom_sf"/>
</dbReference>
<sequence>SGGGSIVADQFYVGRVSGGVGVVRVQSGSSLTVNNTMFSTYLGFAAGASGSLTVDGTGSTATLTKGLVVGNNGGTGTLVISNGAKVSGGVAAIAYSTDSNVSTGTATVSGVGSTWASSQHLAVGSSGVGSLTISDGGLVTDATGYLGYAAGATGTATVTGQGSTWASTGLMCVGYGGAGILQVMDGGSVRSNGARIGDSNVGTVNIQGAGSNWVSTGASLQDAWTYVGLSDSGQLAVSDGGLFSGSGLWLGVNAAGSGTMTVDGQGSMLQMESSAMIGRDGTGALTVSDGGTATTGLAGIGVNSGSFGSVLLTGAGSRWDVAGDLFLGGILDNVVNGTSGGTAILTLADGAVLSTAGGLITPLNGSAYESTSTVYLGAASGSSATLNIGAAAGNAAATPGTLAVDNVVFGPGVGTINFNHTATDYLFSPAISGAGTINALAGTTILTGDSSGFSGSTAIASGATLRVDHGGALGGNVTNSGGIVFNPSGVASYADSISGMGTLDMAGSGTLNLTGDSSSFTGATTVLAGELKINGSLSGSAVTVASGGSLSGAGVVGDLVTQSGATVTPGNSPGTLTVSGNYTALTGSTYAAEFVPSSAISDRIDVSGTATIQNGAVLQALKYGSGVILPGVRYTILTAAGGVTGTYTLAEGGAVSAFYSLRDSYDANAVYLDVAQTRSLSDAAQTRNQRATASGLTSLPIGSILRGTIGTLPDDESARAAFDHLSGEVHPSVTGALVSNTSLSRMAVLERIGAAFSDRPQPGTTCIGGIRPLVGCPVMWMQGLGARGRNGGDGNAQAADHETGGFLAGVDAPVFDNGRFGLFAGYQRTTLDGARSASSVIETPVFGVYGGAQWGNLALRAGASYGWNDIATSRAASYPGYTDRLSGKYAAGTAQAFGEVDYRIGLPAAGLFQTAALHPFAGLSGILVRTDGFSEEGQAAALIGRAEDTSVLLSSLGVRVTSDFTLAGFETSATATLGWRHAMGDTTPKTTMAFAGSDDFVIHGTPLDRETVFGGIGLSARVASNAALSVAYSGEAGRRTRTQAIRGSIGWRF</sequence>
<protein>
    <submittedName>
        <fullName evidence="3">Autotransporter domain-containing protein</fullName>
    </submittedName>
</protein>
<dbReference type="SUPFAM" id="SSF103515">
    <property type="entry name" value="Autotransporter"/>
    <property type="match status" value="1"/>
</dbReference>
<dbReference type="SMART" id="SM00869">
    <property type="entry name" value="Autotransporter"/>
    <property type="match status" value="1"/>
</dbReference>